<dbReference type="InterPro" id="IPR010559">
    <property type="entry name" value="Sig_transdc_His_kin_internal"/>
</dbReference>
<dbReference type="Gene3D" id="6.10.340.10">
    <property type="match status" value="1"/>
</dbReference>
<dbReference type="EMBL" id="FOZC01000001">
    <property type="protein sequence ID" value="SFR63657.1"/>
    <property type="molecule type" value="Genomic_DNA"/>
</dbReference>
<dbReference type="RefSeq" id="WP_031471085.1">
    <property type="nucleotide sequence ID" value="NZ_FOZC01000001.1"/>
</dbReference>
<evidence type="ECO:0000256" key="2">
    <source>
        <dbReference type="ARBA" id="ARBA00022553"/>
    </source>
</evidence>
<evidence type="ECO:0000256" key="1">
    <source>
        <dbReference type="ARBA" id="ARBA00004370"/>
    </source>
</evidence>
<dbReference type="PANTHER" id="PTHR34220">
    <property type="entry name" value="SENSOR HISTIDINE KINASE YPDA"/>
    <property type="match status" value="1"/>
</dbReference>
<keyword evidence="6" id="KW-0472">Membrane</keyword>
<dbReference type="PANTHER" id="PTHR34220:SF7">
    <property type="entry name" value="SENSOR HISTIDINE KINASE YPDA"/>
    <property type="match status" value="1"/>
</dbReference>
<feature type="domain" description="HAMP" evidence="7">
    <location>
        <begin position="316"/>
        <end position="373"/>
    </location>
</feature>
<dbReference type="SUPFAM" id="SSF55874">
    <property type="entry name" value="ATPase domain of HSP90 chaperone/DNA topoisomerase II/histidine kinase"/>
    <property type="match status" value="1"/>
</dbReference>
<feature type="transmembrane region" description="Helical" evidence="6">
    <location>
        <begin position="292"/>
        <end position="314"/>
    </location>
</feature>
<dbReference type="GO" id="GO:0000155">
    <property type="term" value="F:phosphorelay sensor kinase activity"/>
    <property type="evidence" value="ECO:0007669"/>
    <property type="project" value="InterPro"/>
</dbReference>
<evidence type="ECO:0000256" key="5">
    <source>
        <dbReference type="SAM" id="Coils"/>
    </source>
</evidence>
<keyword evidence="6" id="KW-1133">Transmembrane helix</keyword>
<evidence type="ECO:0000256" key="3">
    <source>
        <dbReference type="ARBA" id="ARBA00022679"/>
    </source>
</evidence>
<evidence type="ECO:0000313" key="9">
    <source>
        <dbReference type="Proteomes" id="UP000214760"/>
    </source>
</evidence>
<dbReference type="InterPro" id="IPR050640">
    <property type="entry name" value="Bact_2-comp_sensor_kinase"/>
</dbReference>
<dbReference type="InterPro" id="IPR003660">
    <property type="entry name" value="HAMP_dom"/>
</dbReference>
<evidence type="ECO:0000259" key="7">
    <source>
        <dbReference type="PROSITE" id="PS50885"/>
    </source>
</evidence>
<evidence type="ECO:0000256" key="4">
    <source>
        <dbReference type="ARBA" id="ARBA00022777"/>
    </source>
</evidence>
<gene>
    <name evidence="8" type="ORF">SAMN02910262_00109</name>
</gene>
<feature type="coiled-coil region" evidence="5">
    <location>
        <begin position="42"/>
        <end position="69"/>
    </location>
</feature>
<protein>
    <submittedName>
        <fullName evidence="8">HAMP domain-containing protein</fullName>
    </submittedName>
</protein>
<dbReference type="Gene3D" id="3.30.565.10">
    <property type="entry name" value="Histidine kinase-like ATPase, C-terminal domain"/>
    <property type="match status" value="1"/>
</dbReference>
<sequence length="591" mass="67594">MKKWRDFSFEGKLTVSIFCALLLCLVTVTASTQIITRRRLEKQAVENGLMEIRNKAERLELQLQEISSEANGFGANAEIGRLMRQNTLDAVERYRITMFLRSMMYSRAGIEKYQIYLQLYRSGLSFIQREFGSASGHSRHSIGIPGIVYGESLYCYGPHLSNTYGFSLEGKGTEVYTFQRRLYDQAEGNAYGAVSFDVEVDEIRRIAFPDEDEIGFLTDPYGMGPVIRQNSDFSDQQAERILNACRKNGFGVVKEDKMNGIAFYRKVSVGNLELNLVKLIPYDRLYAGARQLMLWNIALISFGFLVCILTIMMISRRMTRPIRELDLCMRDMSGTKDLSYRVRDHVRYHDRDEVGRLIDGTDRMLETIEEMFCRQELLSRAQRDAESRMLQAQINPHFLYNSLQSIASLALQNGEDEIFQYITLLGSRMHYSMDLEKTTAELKEEFRYVESYLTLQNVRFGNTMEPVILLSPEAEHIVVPKMILQPLAENAVKHGQICRQAGSCLKMTGEVEDHVLRIVMEDNGLGCGPEKMEELNRELAELKPEKTEIRGNHIGLVNILLRLQLFFPGGATMSLEEPDGGGMRVEIRIPL</sequence>
<keyword evidence="3" id="KW-0808">Transferase</keyword>
<dbReference type="Proteomes" id="UP000214760">
    <property type="component" value="Unassembled WGS sequence"/>
</dbReference>
<dbReference type="PROSITE" id="PS50885">
    <property type="entry name" value="HAMP"/>
    <property type="match status" value="1"/>
</dbReference>
<organism evidence="8 9">
    <name type="scientific">[Clostridium] aminophilum</name>
    <dbReference type="NCBI Taxonomy" id="1526"/>
    <lineage>
        <taxon>Bacteria</taxon>
        <taxon>Bacillati</taxon>
        <taxon>Bacillota</taxon>
        <taxon>Clostridia</taxon>
        <taxon>Lachnospirales</taxon>
        <taxon>Lachnospiraceae</taxon>
    </lineage>
</organism>
<dbReference type="AlphaFoldDB" id="A0A1I6IA67"/>
<name>A0A1I6IA67_9FIRM</name>
<accession>A0A1I6IA67</accession>
<proteinExistence type="predicted"/>
<dbReference type="Pfam" id="PF02518">
    <property type="entry name" value="HATPase_c"/>
    <property type="match status" value="1"/>
</dbReference>
<dbReference type="GO" id="GO:0016020">
    <property type="term" value="C:membrane"/>
    <property type="evidence" value="ECO:0007669"/>
    <property type="project" value="UniProtKB-SubCell"/>
</dbReference>
<dbReference type="Pfam" id="PF06580">
    <property type="entry name" value="His_kinase"/>
    <property type="match status" value="1"/>
</dbReference>
<keyword evidence="2" id="KW-0597">Phosphoprotein</keyword>
<keyword evidence="5" id="KW-0175">Coiled coil</keyword>
<evidence type="ECO:0000313" key="8">
    <source>
        <dbReference type="EMBL" id="SFR63657.1"/>
    </source>
</evidence>
<dbReference type="InterPro" id="IPR036890">
    <property type="entry name" value="HATPase_C_sf"/>
</dbReference>
<reference evidence="8 9" key="1">
    <citation type="submission" date="2016-10" db="EMBL/GenBank/DDBJ databases">
        <authorList>
            <person name="de Groot N.N."/>
        </authorList>
    </citation>
    <scope>NUCLEOTIDE SEQUENCE [LARGE SCALE GENOMIC DNA]</scope>
    <source>
        <strain evidence="8 9">F</strain>
    </source>
</reference>
<evidence type="ECO:0000256" key="6">
    <source>
        <dbReference type="SAM" id="Phobius"/>
    </source>
</evidence>
<keyword evidence="6" id="KW-0812">Transmembrane</keyword>
<keyword evidence="4" id="KW-0418">Kinase</keyword>
<dbReference type="InterPro" id="IPR003594">
    <property type="entry name" value="HATPase_dom"/>
</dbReference>
<comment type="subcellular location">
    <subcellularLocation>
        <location evidence="1">Membrane</location>
    </subcellularLocation>
</comment>